<dbReference type="RefSeq" id="WP_126168190.1">
    <property type="nucleotide sequence ID" value="NZ_CP020373.1"/>
</dbReference>
<sequence>MNRRKFLLGALGGSAALALGVSLYQPEFAQDERYDEEHRLLFSVLLPVLLDGALPEMAVPREAAMNRTLDAIAKTVAVLPVDQRKELLQLLDSLENRFGLLLLTGSMTPLLLRSPAELTAFIEDWRQSSLALFNTAYLGLRELVLASFYSCPEHWAALNYAKPELPGITVKA</sequence>
<accession>A0ABM7DQL2</accession>
<keyword evidence="3" id="KW-1185">Reference proteome</keyword>
<evidence type="ECO:0000313" key="3">
    <source>
        <dbReference type="Proteomes" id="UP000278437"/>
    </source>
</evidence>
<protein>
    <recommendedName>
        <fullName evidence="4">TAT leader-containing periplasmic protein</fullName>
    </recommendedName>
</protein>
<name>A0ABM7DQL2_9GAMM</name>
<evidence type="ECO:0000256" key="1">
    <source>
        <dbReference type="SAM" id="SignalP"/>
    </source>
</evidence>
<evidence type="ECO:0008006" key="4">
    <source>
        <dbReference type="Google" id="ProtNLM"/>
    </source>
</evidence>
<gene>
    <name evidence="2" type="ORF">STH12_02911</name>
</gene>
<feature type="signal peptide" evidence="1">
    <location>
        <begin position="1"/>
        <end position="29"/>
    </location>
</feature>
<proteinExistence type="predicted"/>
<dbReference type="EMBL" id="CP020373">
    <property type="protein sequence ID" value="AZQ11980.1"/>
    <property type="molecule type" value="Genomic_DNA"/>
</dbReference>
<dbReference type="Proteomes" id="UP000278437">
    <property type="component" value="Chromosome"/>
</dbReference>
<keyword evidence="1" id="KW-0732">Signal</keyword>
<organism evidence="2 3">
    <name type="scientific">Shewanella khirikhana</name>
    <dbReference type="NCBI Taxonomy" id="1965282"/>
    <lineage>
        <taxon>Bacteria</taxon>
        <taxon>Pseudomonadati</taxon>
        <taxon>Pseudomonadota</taxon>
        <taxon>Gammaproteobacteria</taxon>
        <taxon>Alteromonadales</taxon>
        <taxon>Shewanellaceae</taxon>
        <taxon>Shewanella</taxon>
    </lineage>
</organism>
<evidence type="ECO:0000313" key="2">
    <source>
        <dbReference type="EMBL" id="AZQ11980.1"/>
    </source>
</evidence>
<feature type="chain" id="PRO_5045788015" description="TAT leader-containing periplasmic protein" evidence="1">
    <location>
        <begin position="30"/>
        <end position="172"/>
    </location>
</feature>
<reference evidence="3" key="1">
    <citation type="submission" date="2017-03" db="EMBL/GenBank/DDBJ databases">
        <title>Full genome sequence of a non-lethal Shewanella isolate that potentiates virulence of Vibio parahaemolyticus causing acute hepatopancreatic necrosis disease (AHPND) in shrimp.</title>
        <authorList>
            <person name="Prachumwat A."/>
            <person name="Sritunyalucksana K."/>
        </authorList>
    </citation>
    <scope>NUCLEOTIDE SEQUENCE [LARGE SCALE GENOMIC DNA]</scope>
    <source>
        <strain evidence="3">TH2012</strain>
    </source>
</reference>